<proteinExistence type="predicted"/>
<dbReference type="Proteomes" id="UP001181693">
    <property type="component" value="Unassembled WGS sequence"/>
</dbReference>
<keyword evidence="1" id="KW-1133">Transmembrane helix</keyword>
<dbReference type="AlphaFoldDB" id="A0AAV3B6A9"/>
<evidence type="ECO:0000313" key="3">
    <source>
        <dbReference type="Proteomes" id="UP001181693"/>
    </source>
</evidence>
<protein>
    <submittedName>
        <fullName evidence="2">Uncharacterized protein</fullName>
    </submittedName>
</protein>
<keyword evidence="1" id="KW-0472">Membrane</keyword>
<evidence type="ECO:0000256" key="1">
    <source>
        <dbReference type="SAM" id="Phobius"/>
    </source>
</evidence>
<sequence length="84" mass="9895">MLQIAPLELGIFGKCPDLKISSFYFQLRSKRYMYTVFITFFGVVECFLDKWVYLVYVTNTRAHTKGGPTVKNNFFFPLFEICMI</sequence>
<gene>
    <name evidence="2" type="ORF">GDO54_006667</name>
</gene>
<comment type="caution">
    <text evidence="2">The sequence shown here is derived from an EMBL/GenBank/DDBJ whole genome shotgun (WGS) entry which is preliminary data.</text>
</comment>
<accession>A0AAV3B6A9</accession>
<name>A0AAV3B6A9_PYXAD</name>
<evidence type="ECO:0000313" key="2">
    <source>
        <dbReference type="EMBL" id="DBA30713.1"/>
    </source>
</evidence>
<keyword evidence="3" id="KW-1185">Reference proteome</keyword>
<keyword evidence="1" id="KW-0812">Transmembrane</keyword>
<dbReference type="EMBL" id="DYDO01000002">
    <property type="protein sequence ID" value="DBA30713.1"/>
    <property type="molecule type" value="Genomic_DNA"/>
</dbReference>
<reference evidence="2" key="1">
    <citation type="thesis" date="2020" institute="ProQuest LLC" country="789 East Eisenhower Parkway, Ann Arbor, MI, USA">
        <title>Comparative Genomics and Chromosome Evolution.</title>
        <authorList>
            <person name="Mudd A.B."/>
        </authorList>
    </citation>
    <scope>NUCLEOTIDE SEQUENCE</scope>
    <source>
        <strain evidence="2">1538</strain>
        <tissue evidence="2">Blood</tissue>
    </source>
</reference>
<feature type="transmembrane region" description="Helical" evidence="1">
    <location>
        <begin position="32"/>
        <end position="56"/>
    </location>
</feature>
<organism evidence="2 3">
    <name type="scientific">Pyxicephalus adspersus</name>
    <name type="common">African bullfrog</name>
    <dbReference type="NCBI Taxonomy" id="30357"/>
    <lineage>
        <taxon>Eukaryota</taxon>
        <taxon>Metazoa</taxon>
        <taxon>Chordata</taxon>
        <taxon>Craniata</taxon>
        <taxon>Vertebrata</taxon>
        <taxon>Euteleostomi</taxon>
        <taxon>Amphibia</taxon>
        <taxon>Batrachia</taxon>
        <taxon>Anura</taxon>
        <taxon>Neobatrachia</taxon>
        <taxon>Ranoidea</taxon>
        <taxon>Pyxicephalidae</taxon>
        <taxon>Pyxicephalinae</taxon>
        <taxon>Pyxicephalus</taxon>
    </lineage>
</organism>